<dbReference type="InterPro" id="IPR015991">
    <property type="entry name" value="TatD/YcfH-like"/>
</dbReference>
<dbReference type="EC" id="3.1.21.-" evidence="5"/>
<name>A0A1E3AGE1_9FIRM</name>
<evidence type="ECO:0000256" key="1">
    <source>
        <dbReference type="ARBA" id="ARBA00022722"/>
    </source>
</evidence>
<dbReference type="Gene3D" id="3.20.20.140">
    <property type="entry name" value="Metal-dependent hydrolases"/>
    <property type="match status" value="1"/>
</dbReference>
<dbReference type="PIRSF" id="PIRSF005902">
    <property type="entry name" value="DNase_TatD"/>
    <property type="match status" value="1"/>
</dbReference>
<gene>
    <name evidence="5" type="primary">tatD</name>
    <name evidence="5" type="ORF">BEI61_03146</name>
</gene>
<organism evidence="5 6">
    <name type="scientific">Eisenbergiella tayi</name>
    <dbReference type="NCBI Taxonomy" id="1432052"/>
    <lineage>
        <taxon>Bacteria</taxon>
        <taxon>Bacillati</taxon>
        <taxon>Bacillota</taxon>
        <taxon>Clostridia</taxon>
        <taxon>Lachnospirales</taxon>
        <taxon>Lachnospiraceae</taxon>
        <taxon>Eisenbergiella</taxon>
    </lineage>
</organism>
<dbReference type="Pfam" id="PF01026">
    <property type="entry name" value="TatD_DNase"/>
    <property type="match status" value="1"/>
</dbReference>
<keyword evidence="2 4" id="KW-0479">Metal-binding</keyword>
<reference evidence="5 6" key="1">
    <citation type="submission" date="2016-07" db="EMBL/GenBank/DDBJ databases">
        <title>Characterization of isolates of Eisenbergiella tayi derived from blood cultures, using whole genome sequencing.</title>
        <authorList>
            <person name="Burdz T."/>
            <person name="Wiebe D."/>
            <person name="Huynh C."/>
            <person name="Bernard K."/>
        </authorList>
    </citation>
    <scope>NUCLEOTIDE SEQUENCE [LARGE SCALE GENOMIC DNA]</scope>
    <source>
        <strain evidence="5 6">NML 110608</strain>
    </source>
</reference>
<evidence type="ECO:0000313" key="5">
    <source>
        <dbReference type="EMBL" id="ODM07256.1"/>
    </source>
</evidence>
<feature type="binding site" evidence="4">
    <location>
        <position position="159"/>
    </location>
    <ligand>
        <name>a divalent metal cation</name>
        <dbReference type="ChEBI" id="CHEBI:60240"/>
        <label>2</label>
    </ligand>
</feature>
<dbReference type="RefSeq" id="WP_069152942.1">
    <property type="nucleotide sequence ID" value="NZ_MCGH01000002.1"/>
</dbReference>
<dbReference type="AlphaFoldDB" id="A0A1E3AGE1"/>
<keyword evidence="1" id="KW-0540">Nuclease</keyword>
<feature type="binding site" evidence="4">
    <location>
        <position position="210"/>
    </location>
    <ligand>
        <name>a divalent metal cation</name>
        <dbReference type="ChEBI" id="CHEBI:60240"/>
        <label>1</label>
    </ligand>
</feature>
<dbReference type="Proteomes" id="UP000094067">
    <property type="component" value="Unassembled WGS sequence"/>
</dbReference>
<feature type="binding site" evidence="4">
    <location>
        <position position="98"/>
    </location>
    <ligand>
        <name>a divalent metal cation</name>
        <dbReference type="ChEBI" id="CHEBI:60240"/>
        <label>1</label>
    </ligand>
</feature>
<dbReference type="InterPro" id="IPR032466">
    <property type="entry name" value="Metal_Hydrolase"/>
</dbReference>
<evidence type="ECO:0000256" key="4">
    <source>
        <dbReference type="PIRSR" id="PIRSR005902-1"/>
    </source>
</evidence>
<proteinExistence type="predicted"/>
<dbReference type="EMBL" id="MCGH01000002">
    <property type="protein sequence ID" value="ODM07256.1"/>
    <property type="molecule type" value="Genomic_DNA"/>
</dbReference>
<sequence>MDLKYIDIGINLMGKQFASDRDKVVEESLEKGVGLIITGTDMRSNKDAASYLKAKRPENVWCTCGLHPHNADRWNPDYKRDFTEFIRKNKENIVALGEAGLDYDRMFSTKDNQQKCFSDILELAVEMDLPLFLHERDAGRDFIKLMKEHPSVCSRSVVHCFTGSKDMARQYLQLGCYIGITGWICDDRRNHDAVEAVKLIPMERLMIETDAPYLTPRNIKGLSSRNVPWNIAYVAQKIAEIKKTDTEEVRRITLQNTKKFFGL</sequence>
<accession>A0A1E3AGE1</accession>
<dbReference type="CDD" id="cd01310">
    <property type="entry name" value="TatD_DNAse"/>
    <property type="match status" value="1"/>
</dbReference>
<dbReference type="PANTHER" id="PTHR10060">
    <property type="entry name" value="TATD FAMILY DEOXYRIBONUCLEASE"/>
    <property type="match status" value="1"/>
</dbReference>
<dbReference type="PANTHER" id="PTHR10060:SF15">
    <property type="entry name" value="DEOXYRIBONUCLEASE TATDN1"/>
    <property type="match status" value="1"/>
</dbReference>
<dbReference type="InterPro" id="IPR018228">
    <property type="entry name" value="DNase_TatD-rel_CS"/>
</dbReference>
<dbReference type="InterPro" id="IPR001130">
    <property type="entry name" value="TatD-like"/>
</dbReference>
<comment type="caution">
    <text evidence="5">The sequence shown here is derived from an EMBL/GenBank/DDBJ whole genome shotgun (WGS) entry which is preliminary data.</text>
</comment>
<protein>
    <submittedName>
        <fullName evidence="5">Tat-linked quality control protein TatD</fullName>
        <ecNumber evidence="5">3.1.21.-</ecNumber>
    </submittedName>
</protein>
<dbReference type="InterPro" id="IPR050891">
    <property type="entry name" value="TatD-type_Hydrolase"/>
</dbReference>
<dbReference type="FunFam" id="3.20.20.140:FF:000005">
    <property type="entry name" value="TatD family hydrolase"/>
    <property type="match status" value="1"/>
</dbReference>
<dbReference type="GO" id="GO:0046872">
    <property type="term" value="F:metal ion binding"/>
    <property type="evidence" value="ECO:0007669"/>
    <property type="project" value="UniProtKB-KW"/>
</dbReference>
<dbReference type="SUPFAM" id="SSF51556">
    <property type="entry name" value="Metallo-dependent hydrolases"/>
    <property type="match status" value="1"/>
</dbReference>
<dbReference type="GO" id="GO:0004536">
    <property type="term" value="F:DNA nuclease activity"/>
    <property type="evidence" value="ECO:0007669"/>
    <property type="project" value="InterPro"/>
</dbReference>
<dbReference type="PATRIC" id="fig|1432052.4.peg.3506"/>
<evidence type="ECO:0000256" key="2">
    <source>
        <dbReference type="ARBA" id="ARBA00022723"/>
    </source>
</evidence>
<dbReference type="GO" id="GO:0016788">
    <property type="term" value="F:hydrolase activity, acting on ester bonds"/>
    <property type="evidence" value="ECO:0007669"/>
    <property type="project" value="InterPro"/>
</dbReference>
<evidence type="ECO:0000313" key="6">
    <source>
        <dbReference type="Proteomes" id="UP000094067"/>
    </source>
</evidence>
<dbReference type="NCBIfam" id="TIGR00010">
    <property type="entry name" value="YchF/TatD family DNA exonuclease"/>
    <property type="match status" value="1"/>
</dbReference>
<keyword evidence="3 5" id="KW-0378">Hydrolase</keyword>
<feature type="binding site" evidence="4">
    <location>
        <position position="134"/>
    </location>
    <ligand>
        <name>a divalent metal cation</name>
        <dbReference type="ChEBI" id="CHEBI:60240"/>
        <label>2</label>
    </ligand>
</feature>
<dbReference type="PROSITE" id="PS01091">
    <property type="entry name" value="TATD_3"/>
    <property type="match status" value="1"/>
</dbReference>
<evidence type="ECO:0000256" key="3">
    <source>
        <dbReference type="ARBA" id="ARBA00022801"/>
    </source>
</evidence>